<feature type="transmembrane region" description="Helical" evidence="2">
    <location>
        <begin position="367"/>
        <end position="387"/>
    </location>
</feature>
<dbReference type="OrthoDB" id="2140105at2759"/>
<proteinExistence type="predicted"/>
<keyword evidence="5" id="KW-1185">Reference proteome</keyword>
<keyword evidence="2" id="KW-0812">Transmembrane</keyword>
<feature type="domain" description="DUF3533" evidence="3">
    <location>
        <begin position="48"/>
        <end position="410"/>
    </location>
</feature>
<dbReference type="GO" id="GO:0016020">
    <property type="term" value="C:membrane"/>
    <property type="evidence" value="ECO:0007669"/>
    <property type="project" value="TreeGrafter"/>
</dbReference>
<feature type="compositionally biased region" description="Basic and acidic residues" evidence="1">
    <location>
        <begin position="462"/>
        <end position="480"/>
    </location>
</feature>
<evidence type="ECO:0000256" key="1">
    <source>
        <dbReference type="SAM" id="MobiDB-lite"/>
    </source>
</evidence>
<accession>A0A8E2JF52</accession>
<feature type="transmembrane region" description="Helical" evidence="2">
    <location>
        <begin position="312"/>
        <end position="330"/>
    </location>
</feature>
<feature type="transmembrane region" description="Helical" evidence="2">
    <location>
        <begin position="342"/>
        <end position="361"/>
    </location>
</feature>
<gene>
    <name evidence="4" type="ORF">K432DRAFT_298150</name>
</gene>
<dbReference type="Proteomes" id="UP000250266">
    <property type="component" value="Unassembled WGS sequence"/>
</dbReference>
<dbReference type="PANTHER" id="PTHR34814">
    <property type="entry name" value="NITROSOGUANIDINE RESISTANCE PROTEIN SNG1"/>
    <property type="match status" value="1"/>
</dbReference>
<dbReference type="InterPro" id="IPR022703">
    <property type="entry name" value="DUF3533"/>
</dbReference>
<name>A0A8E2JF52_9PEZI</name>
<protein>
    <recommendedName>
        <fullName evidence="3">DUF3533 domain-containing protein</fullName>
    </recommendedName>
</protein>
<feature type="transmembrane region" description="Helical" evidence="2">
    <location>
        <begin position="277"/>
        <end position="300"/>
    </location>
</feature>
<evidence type="ECO:0000313" key="4">
    <source>
        <dbReference type="EMBL" id="OCK80208.1"/>
    </source>
</evidence>
<feature type="region of interest" description="Disordered" evidence="1">
    <location>
        <begin position="432"/>
        <end position="493"/>
    </location>
</feature>
<dbReference type="Pfam" id="PF12051">
    <property type="entry name" value="DUF3533"/>
    <property type="match status" value="1"/>
</dbReference>
<evidence type="ECO:0000256" key="2">
    <source>
        <dbReference type="SAM" id="Phobius"/>
    </source>
</evidence>
<dbReference type="EMBL" id="KV744970">
    <property type="protein sequence ID" value="OCK80208.1"/>
    <property type="molecule type" value="Genomic_DNA"/>
</dbReference>
<feature type="transmembrane region" description="Helical" evidence="2">
    <location>
        <begin position="235"/>
        <end position="257"/>
    </location>
</feature>
<evidence type="ECO:0000313" key="5">
    <source>
        <dbReference type="Proteomes" id="UP000250266"/>
    </source>
</evidence>
<feature type="transmembrane region" description="Helical" evidence="2">
    <location>
        <begin position="38"/>
        <end position="62"/>
    </location>
</feature>
<feature type="transmembrane region" description="Helical" evidence="2">
    <location>
        <begin position="399"/>
        <end position="418"/>
    </location>
</feature>
<dbReference type="InterPro" id="IPR053001">
    <property type="entry name" value="MNNG_permease-like"/>
</dbReference>
<evidence type="ECO:0000259" key="3">
    <source>
        <dbReference type="Pfam" id="PF12051"/>
    </source>
</evidence>
<reference evidence="4 5" key="1">
    <citation type="journal article" date="2016" name="Nat. Commun.">
        <title>Ectomycorrhizal ecology is imprinted in the genome of the dominant symbiotic fungus Cenococcum geophilum.</title>
        <authorList>
            <consortium name="DOE Joint Genome Institute"/>
            <person name="Peter M."/>
            <person name="Kohler A."/>
            <person name="Ohm R.A."/>
            <person name="Kuo A."/>
            <person name="Krutzmann J."/>
            <person name="Morin E."/>
            <person name="Arend M."/>
            <person name="Barry K.W."/>
            <person name="Binder M."/>
            <person name="Choi C."/>
            <person name="Clum A."/>
            <person name="Copeland A."/>
            <person name="Grisel N."/>
            <person name="Haridas S."/>
            <person name="Kipfer T."/>
            <person name="LaButti K."/>
            <person name="Lindquist E."/>
            <person name="Lipzen A."/>
            <person name="Maire R."/>
            <person name="Meier B."/>
            <person name="Mihaltcheva S."/>
            <person name="Molinier V."/>
            <person name="Murat C."/>
            <person name="Poggeler S."/>
            <person name="Quandt C.A."/>
            <person name="Sperisen C."/>
            <person name="Tritt A."/>
            <person name="Tisserant E."/>
            <person name="Crous P.W."/>
            <person name="Henrissat B."/>
            <person name="Nehls U."/>
            <person name="Egli S."/>
            <person name="Spatafora J.W."/>
            <person name="Grigoriev I.V."/>
            <person name="Martin F.M."/>
        </authorList>
    </citation>
    <scope>NUCLEOTIDE SEQUENCE [LARGE SCALE GENOMIC DNA]</scope>
    <source>
        <strain evidence="4 5">CBS 459.81</strain>
    </source>
</reference>
<sequence length="493" mass="55223">MVSIGLKGLRHLDQKPTLSKANRNSFTNEYWKGVRVKFIIQAAAGGISFMLLFLACSCYLYGSLYKSHQRYHNFRILAVDYDGGVIGKALSAAYEELKRPEFPTLYFHSPEDFPTPSDVYQIVRNGHYWGAIYSTKGASDRLEAGIQGGQAATVYNPNDALYWVWNQQYYTTFAQSVVEASIEQLVSAARAAYTKINGTQAFPYVAQSDPDAVQAFLNPIAATVANVEVDAQDSVFLFTSISMVMPVLQQFFFLLALNGVSREHQLYSKMSVRSSMIIRGVAGLLYTFGAALTQAGYYWAFRDGWKVDGNQFVLTWMVLWLLMHTHFTYLDAISAITPISRMPFAVLTWIFLNISTTISPLELQPGFYYWGICLPASNAYSVLVTIWSGGGDNRLYRALPIMFAWWIVGNLLSMAAHLRACHLAYKFDKEQQNNKGDGESAMGMTPVGSEVTIRPHSTNESAAHDDLQQDKTLEEQDLEQRQIYGPSIPPPFA</sequence>
<dbReference type="PANTHER" id="PTHR34814:SF2">
    <property type="entry name" value="DUF3533 DOMAIN-CONTAINING PROTEIN"/>
    <property type="match status" value="1"/>
</dbReference>
<keyword evidence="2" id="KW-1133">Transmembrane helix</keyword>
<keyword evidence="2" id="KW-0472">Membrane</keyword>
<dbReference type="AlphaFoldDB" id="A0A8E2JF52"/>
<organism evidence="4 5">
    <name type="scientific">Lepidopterella palustris CBS 459.81</name>
    <dbReference type="NCBI Taxonomy" id="1314670"/>
    <lineage>
        <taxon>Eukaryota</taxon>
        <taxon>Fungi</taxon>
        <taxon>Dikarya</taxon>
        <taxon>Ascomycota</taxon>
        <taxon>Pezizomycotina</taxon>
        <taxon>Dothideomycetes</taxon>
        <taxon>Pleosporomycetidae</taxon>
        <taxon>Mytilinidiales</taxon>
        <taxon>Argynnaceae</taxon>
        <taxon>Lepidopterella</taxon>
    </lineage>
</organism>